<reference evidence="1 2" key="1">
    <citation type="submission" date="2017-02" db="EMBL/GenBank/DDBJ databases">
        <authorList>
            <person name="Peterson S.W."/>
        </authorList>
    </citation>
    <scope>NUCLEOTIDE SEQUENCE [LARGE SCALE GENOMIC DNA]</scope>
    <source>
        <strain evidence="1 2">ATCC BAA-908</strain>
    </source>
</reference>
<organism evidence="1 2">
    <name type="scientific">Treponema porcinum</name>
    <dbReference type="NCBI Taxonomy" id="261392"/>
    <lineage>
        <taxon>Bacteria</taxon>
        <taxon>Pseudomonadati</taxon>
        <taxon>Spirochaetota</taxon>
        <taxon>Spirochaetia</taxon>
        <taxon>Spirochaetales</taxon>
        <taxon>Treponemataceae</taxon>
        <taxon>Treponema</taxon>
    </lineage>
</organism>
<keyword evidence="2" id="KW-1185">Reference proteome</keyword>
<gene>
    <name evidence="1" type="ORF">SAMN02745149_00318</name>
</gene>
<dbReference type="Pfam" id="PF05728">
    <property type="entry name" value="UPF0227"/>
    <property type="match status" value="1"/>
</dbReference>
<sequence length="190" mass="22270">MKKNALYIHGFMGNPKGGTFETLKKTLTKWNIHSIPFPDLHTDVKKTQCLIRDYCKSEKVDLLIGASLGAFYVLQYEEIIDKLVINPCLYPSIEIPKLRDRSTGNPIILSDKVLADFREMEKYKDIPEEQKRRSFGIFAKDDELFHFKDSFDKLFQYKEDFYQNSILIKGHHSIEEEYLADGLKQAEKYF</sequence>
<dbReference type="STRING" id="261392.SAMN02745149_00318"/>
<evidence type="ECO:0000313" key="2">
    <source>
        <dbReference type="Proteomes" id="UP000190423"/>
    </source>
</evidence>
<dbReference type="GeneID" id="78315640"/>
<protein>
    <submittedName>
        <fullName evidence="1">Uncharacterized protein family (UPF0227)</fullName>
    </submittedName>
</protein>
<proteinExistence type="predicted"/>
<dbReference type="EMBL" id="FUWG01000002">
    <property type="protein sequence ID" value="SJZ29878.1"/>
    <property type="molecule type" value="Genomic_DNA"/>
</dbReference>
<dbReference type="AlphaFoldDB" id="A0A1T4JID2"/>
<name>A0A1T4JID2_TREPO</name>
<dbReference type="InterPro" id="IPR008886">
    <property type="entry name" value="UPF0227/Esterase_YqiA"/>
</dbReference>
<dbReference type="Gene3D" id="3.40.50.1820">
    <property type="entry name" value="alpha/beta hydrolase"/>
    <property type="match status" value="1"/>
</dbReference>
<dbReference type="RefSeq" id="WP_078932228.1">
    <property type="nucleotide sequence ID" value="NZ_FUWG01000002.1"/>
</dbReference>
<evidence type="ECO:0000313" key="1">
    <source>
        <dbReference type="EMBL" id="SJZ29878.1"/>
    </source>
</evidence>
<dbReference type="Proteomes" id="UP000190423">
    <property type="component" value="Unassembled WGS sequence"/>
</dbReference>
<accession>A0A1T4JID2</accession>
<dbReference type="OrthoDB" id="361379at2"/>
<dbReference type="SUPFAM" id="SSF53474">
    <property type="entry name" value="alpha/beta-Hydrolases"/>
    <property type="match status" value="1"/>
</dbReference>
<dbReference type="InterPro" id="IPR029058">
    <property type="entry name" value="AB_hydrolase_fold"/>
</dbReference>